<reference evidence="2 3" key="1">
    <citation type="submission" date="2018-10" db="EMBL/GenBank/DDBJ databases">
        <title>Comparative functional genomics of the obligate endosymbiont Buchnera aphidicola.</title>
        <authorList>
            <person name="Chong R.A."/>
        </authorList>
    </citation>
    <scope>NUCLEOTIDE SEQUENCE [LARGE SCALE GENOMIC DNA]</scope>
    <source>
        <strain evidence="2 3">Aoe</strain>
    </source>
</reference>
<proteinExistence type="predicted"/>
<feature type="transmembrane region" description="Helical" evidence="1">
    <location>
        <begin position="30"/>
        <end position="55"/>
    </location>
</feature>
<keyword evidence="1" id="KW-1133">Transmembrane helix</keyword>
<organism evidence="2 3">
    <name type="scientific">Buchnera aphidicola</name>
    <name type="common">Anoecia oenotherae</name>
    <dbReference type="NCBI Taxonomy" id="1241833"/>
    <lineage>
        <taxon>Bacteria</taxon>
        <taxon>Pseudomonadati</taxon>
        <taxon>Pseudomonadota</taxon>
        <taxon>Gammaproteobacteria</taxon>
        <taxon>Enterobacterales</taxon>
        <taxon>Erwiniaceae</taxon>
        <taxon>Buchnera</taxon>
    </lineage>
</organism>
<evidence type="ECO:0000313" key="2">
    <source>
        <dbReference type="EMBL" id="QCI19444.1"/>
    </source>
</evidence>
<gene>
    <name evidence="2" type="ORF">D9V65_01685</name>
</gene>
<sequence length="59" mass="7283">MKKNFIKTKKLSVQILYYMQYLIIKNKKNLLFNFIVSNITYILIIKKIINMYYVIYLKL</sequence>
<dbReference type="Proteomes" id="UP000298677">
    <property type="component" value="Chromosome"/>
</dbReference>
<accession>A0A4D6XY85</accession>
<keyword evidence="1" id="KW-0472">Membrane</keyword>
<name>A0A4D6XY85_9GAMM</name>
<keyword evidence="1" id="KW-0812">Transmembrane</keyword>
<dbReference type="AlphaFoldDB" id="A0A4D6XY85"/>
<keyword evidence="3" id="KW-1185">Reference proteome</keyword>
<evidence type="ECO:0000256" key="1">
    <source>
        <dbReference type="SAM" id="Phobius"/>
    </source>
</evidence>
<dbReference type="EMBL" id="CP033012">
    <property type="protein sequence ID" value="QCI19444.1"/>
    <property type="molecule type" value="Genomic_DNA"/>
</dbReference>
<evidence type="ECO:0000313" key="3">
    <source>
        <dbReference type="Proteomes" id="UP000298677"/>
    </source>
</evidence>
<evidence type="ECO:0008006" key="4">
    <source>
        <dbReference type="Google" id="ProtNLM"/>
    </source>
</evidence>
<protein>
    <recommendedName>
        <fullName evidence="4">Transmembrane protein</fullName>
    </recommendedName>
</protein>